<feature type="compositionally biased region" description="Polar residues" evidence="1">
    <location>
        <begin position="197"/>
        <end position="207"/>
    </location>
</feature>
<evidence type="ECO:0008006" key="4">
    <source>
        <dbReference type="Google" id="ProtNLM"/>
    </source>
</evidence>
<evidence type="ECO:0000313" key="3">
    <source>
        <dbReference type="Proteomes" id="UP001629113"/>
    </source>
</evidence>
<feature type="region of interest" description="Disordered" evidence="1">
    <location>
        <begin position="1"/>
        <end position="66"/>
    </location>
</feature>
<reference evidence="2 3" key="1">
    <citation type="submission" date="2024-06" db="EMBL/GenBank/DDBJ databases">
        <title>Complete genome of Phlyctema vagabunda strain 19-DSS-EL-015.</title>
        <authorList>
            <person name="Fiorenzani C."/>
        </authorList>
    </citation>
    <scope>NUCLEOTIDE SEQUENCE [LARGE SCALE GENOMIC DNA]</scope>
    <source>
        <strain evidence="2 3">19-DSS-EL-015</strain>
    </source>
</reference>
<organism evidence="2 3">
    <name type="scientific">Phlyctema vagabunda</name>
    <dbReference type="NCBI Taxonomy" id="108571"/>
    <lineage>
        <taxon>Eukaryota</taxon>
        <taxon>Fungi</taxon>
        <taxon>Dikarya</taxon>
        <taxon>Ascomycota</taxon>
        <taxon>Pezizomycotina</taxon>
        <taxon>Leotiomycetes</taxon>
        <taxon>Helotiales</taxon>
        <taxon>Dermateaceae</taxon>
        <taxon>Phlyctema</taxon>
    </lineage>
</organism>
<proteinExistence type="predicted"/>
<sequence length="425" mass="48144">MTPTPRKNPGRVNNDKSKTVIVARKALKRPPGRPLQLAKKARCSEQESGPPAKRQRKNRTKKTRMSALESLPTEILASIFLYCMNFDLPRCSPVIRTKLSTPVIYKRIVMAAFGPVWHVWHGQSDHFPPKTSAIDISEDESIVIRDRPGDHALQAQILRCQWATAEILVAAKEHWIRKHARNTPFKPLLFLEKPQISDTPSSASSGSELAETEDISKDLAKQESSGLSILADRTTSLQELFEKDYIQFCQAVELDEDSIASAANWDKYNDIHYRTEIPGNLLAGPWTEEMVRKLFWLVRGGASVQRTIESTSTEAALEGFFRAIECGDLRILRLLDWMQAVRRPSLIKTVRVASHAKEGCDKVRVVNRALHHGHIEDRLNRTTLRDFMVDLGRLGDEAYRNGDRDTMALILAVERLPENLKFHSV</sequence>
<comment type="caution">
    <text evidence="2">The sequence shown here is derived from an EMBL/GenBank/DDBJ whole genome shotgun (WGS) entry which is preliminary data.</text>
</comment>
<feature type="region of interest" description="Disordered" evidence="1">
    <location>
        <begin position="197"/>
        <end position="216"/>
    </location>
</feature>
<keyword evidence="3" id="KW-1185">Reference proteome</keyword>
<gene>
    <name evidence="2" type="ORF">PVAG01_06459</name>
</gene>
<feature type="compositionally biased region" description="Basic residues" evidence="1">
    <location>
        <begin position="53"/>
        <end position="64"/>
    </location>
</feature>
<protein>
    <recommendedName>
        <fullName evidence="4">F-box domain-containing protein</fullName>
    </recommendedName>
</protein>
<evidence type="ECO:0000256" key="1">
    <source>
        <dbReference type="SAM" id="MobiDB-lite"/>
    </source>
</evidence>
<name>A0ABR4PG95_9HELO</name>
<accession>A0ABR4PG95</accession>
<dbReference type="Proteomes" id="UP001629113">
    <property type="component" value="Unassembled WGS sequence"/>
</dbReference>
<dbReference type="EMBL" id="JBFCZG010000005">
    <property type="protein sequence ID" value="KAL3422303.1"/>
    <property type="molecule type" value="Genomic_DNA"/>
</dbReference>
<evidence type="ECO:0000313" key="2">
    <source>
        <dbReference type="EMBL" id="KAL3422303.1"/>
    </source>
</evidence>